<proteinExistence type="predicted"/>
<dbReference type="AlphaFoldDB" id="A0A809RQ50"/>
<dbReference type="EMBL" id="AP021881">
    <property type="protein sequence ID" value="BBP00971.1"/>
    <property type="molecule type" value="Genomic_DNA"/>
</dbReference>
<evidence type="ECO:0000256" key="3">
    <source>
        <dbReference type="ARBA" id="ARBA00023163"/>
    </source>
</evidence>
<dbReference type="Gene3D" id="1.10.10.10">
    <property type="entry name" value="Winged helix-like DNA-binding domain superfamily/Winged helix DNA-binding domain"/>
    <property type="match status" value="1"/>
</dbReference>
<dbReference type="InterPro" id="IPR036390">
    <property type="entry name" value="WH_DNA-bd_sf"/>
</dbReference>
<keyword evidence="3" id="KW-0804">Transcription</keyword>
<evidence type="ECO:0000256" key="1">
    <source>
        <dbReference type="ARBA" id="ARBA00023015"/>
    </source>
</evidence>
<dbReference type="Pfam" id="PF00392">
    <property type="entry name" value="GntR"/>
    <property type="match status" value="1"/>
</dbReference>
<dbReference type="SMART" id="SM00345">
    <property type="entry name" value="HTH_GNTR"/>
    <property type="match status" value="1"/>
</dbReference>
<keyword evidence="2" id="KW-0238">DNA-binding</keyword>
<keyword evidence="1" id="KW-0805">Transcription regulation</keyword>
<evidence type="ECO:0000313" key="6">
    <source>
        <dbReference type="Proteomes" id="UP000463939"/>
    </source>
</evidence>
<gene>
    <name evidence="5" type="ORF">SFSGTM_16790</name>
</gene>
<dbReference type="PANTHER" id="PTHR43537:SF45">
    <property type="entry name" value="GNTR FAMILY REGULATORY PROTEIN"/>
    <property type="match status" value="1"/>
</dbReference>
<reference evidence="6" key="1">
    <citation type="submission" date="2019-11" db="EMBL/GenBank/DDBJ databases">
        <title>Isolation and characterization of a novel species in the genus Sulfuriferula.</title>
        <authorList>
            <person name="Mochizuki J."/>
            <person name="Kojima H."/>
            <person name="Fukui M."/>
        </authorList>
    </citation>
    <scope>NUCLEOTIDE SEQUENCE [LARGE SCALE GENOMIC DNA]</scope>
    <source>
        <strain evidence="6">SGTM</strain>
    </source>
</reference>
<keyword evidence="6" id="KW-1185">Reference proteome</keyword>
<dbReference type="InterPro" id="IPR036388">
    <property type="entry name" value="WH-like_DNA-bd_sf"/>
</dbReference>
<dbReference type="Gene3D" id="1.20.120.530">
    <property type="entry name" value="GntR ligand-binding domain-like"/>
    <property type="match status" value="1"/>
</dbReference>
<dbReference type="SUPFAM" id="SSF46785">
    <property type="entry name" value="Winged helix' DNA-binding domain"/>
    <property type="match status" value="1"/>
</dbReference>
<evidence type="ECO:0000259" key="4">
    <source>
        <dbReference type="PROSITE" id="PS50949"/>
    </source>
</evidence>
<dbReference type="Pfam" id="PF07729">
    <property type="entry name" value="FCD"/>
    <property type="match status" value="1"/>
</dbReference>
<organism evidence="5 6">
    <name type="scientific">Sulfuriferula nivalis</name>
    <dbReference type="NCBI Taxonomy" id="2675298"/>
    <lineage>
        <taxon>Bacteria</taxon>
        <taxon>Pseudomonadati</taxon>
        <taxon>Pseudomonadota</taxon>
        <taxon>Betaproteobacteria</taxon>
        <taxon>Nitrosomonadales</taxon>
        <taxon>Sulfuricellaceae</taxon>
        <taxon>Sulfuriferula</taxon>
    </lineage>
</organism>
<name>A0A809RQ50_9PROT</name>
<dbReference type="GO" id="GO:0003700">
    <property type="term" value="F:DNA-binding transcription factor activity"/>
    <property type="evidence" value="ECO:0007669"/>
    <property type="project" value="InterPro"/>
</dbReference>
<dbReference type="PRINTS" id="PR00035">
    <property type="entry name" value="HTHGNTR"/>
</dbReference>
<dbReference type="GO" id="GO:0003677">
    <property type="term" value="F:DNA binding"/>
    <property type="evidence" value="ECO:0007669"/>
    <property type="project" value="UniProtKB-KW"/>
</dbReference>
<dbReference type="InterPro" id="IPR000524">
    <property type="entry name" value="Tscrpt_reg_HTH_GntR"/>
</dbReference>
<evidence type="ECO:0000256" key="2">
    <source>
        <dbReference type="ARBA" id="ARBA00023125"/>
    </source>
</evidence>
<protein>
    <submittedName>
        <fullName evidence="5">GntR family transcriptional regulator</fullName>
    </submittedName>
</protein>
<dbReference type="CDD" id="cd07377">
    <property type="entry name" value="WHTH_GntR"/>
    <property type="match status" value="1"/>
</dbReference>
<dbReference type="SMART" id="SM00895">
    <property type="entry name" value="FCD"/>
    <property type="match status" value="1"/>
</dbReference>
<accession>A0A809RQ50</accession>
<dbReference type="PANTHER" id="PTHR43537">
    <property type="entry name" value="TRANSCRIPTIONAL REGULATOR, GNTR FAMILY"/>
    <property type="match status" value="1"/>
</dbReference>
<evidence type="ECO:0000313" key="5">
    <source>
        <dbReference type="EMBL" id="BBP00971.1"/>
    </source>
</evidence>
<dbReference type="SUPFAM" id="SSF48008">
    <property type="entry name" value="GntR ligand-binding domain-like"/>
    <property type="match status" value="1"/>
</dbReference>
<dbReference type="InterPro" id="IPR008920">
    <property type="entry name" value="TF_FadR/GntR_C"/>
</dbReference>
<dbReference type="RefSeq" id="WP_198420533.1">
    <property type="nucleotide sequence ID" value="NZ_AP021881.1"/>
</dbReference>
<dbReference type="KEGG" id="sniv:SFSGTM_16790"/>
<sequence>MDNINTDMNSAEPNKTDKKIAAKQDIYSVLREMILTFELYPGSRVTETELAEYFEVSRTPIREALLKLENEGHLTIRAKQGCFIRQIDVAELSEYYRVRTALELAAVEDACTHMPTTEVERLIAIWSPENKPETVTANQMEEWDESFHIAIALGGKNEVLVKYLQDINDHIRVIRRVDFDNSDRIKHTFDDHQKILQAILLRDVTTARNLIKRHIQRSEEFAKTLTLTQLARKKSSANRFGKLQNTTL</sequence>
<dbReference type="InterPro" id="IPR011711">
    <property type="entry name" value="GntR_C"/>
</dbReference>
<dbReference type="Proteomes" id="UP000463939">
    <property type="component" value="Chromosome"/>
</dbReference>
<feature type="domain" description="HTH gntR-type" evidence="4">
    <location>
        <begin position="20"/>
        <end position="87"/>
    </location>
</feature>
<dbReference type="PROSITE" id="PS50949">
    <property type="entry name" value="HTH_GNTR"/>
    <property type="match status" value="1"/>
</dbReference>